<dbReference type="EMBL" id="SHKV01000001">
    <property type="protein sequence ID" value="RZU34082.1"/>
    <property type="molecule type" value="Genomic_DNA"/>
</dbReference>
<evidence type="ECO:0000256" key="6">
    <source>
        <dbReference type="SAM" id="MobiDB-lite"/>
    </source>
</evidence>
<dbReference type="GO" id="GO:0005886">
    <property type="term" value="C:plasma membrane"/>
    <property type="evidence" value="ECO:0007669"/>
    <property type="project" value="UniProtKB-SubCell"/>
</dbReference>
<keyword evidence="4 7" id="KW-1133">Transmembrane helix</keyword>
<feature type="transmembrane region" description="Helical" evidence="7">
    <location>
        <begin position="303"/>
        <end position="324"/>
    </location>
</feature>
<evidence type="ECO:0000256" key="3">
    <source>
        <dbReference type="ARBA" id="ARBA00022692"/>
    </source>
</evidence>
<dbReference type="AlphaFoldDB" id="A0A4Q7YA80"/>
<accession>A0A4Q7YA80</accession>
<evidence type="ECO:0000256" key="7">
    <source>
        <dbReference type="SAM" id="Phobius"/>
    </source>
</evidence>
<dbReference type="Pfam" id="PF01943">
    <property type="entry name" value="Polysacc_synt"/>
    <property type="match status" value="1"/>
</dbReference>
<keyword evidence="3 7" id="KW-0812">Transmembrane</keyword>
<sequence length="404" mass="42913">MLAVATLGLPDALTYYIAKRPGITRPAVLWAFLLTATLGSLCLLAVYYTRPFLSSGDEGLGELILLATALTVPALLVGVLRGAATGRQMWFAVATERLINSSLRVLTFGALWLLGELTVFVAVLVSALIPLITGLAYWRLFLPVASPSGDSSSPIPLRNIVSFGSRAWLGSVASMLLARLAPLLMVPLSTVEDLGLYTVATTISDLPLVVALAVQGALYGVDSRSTDARRLTATTRTTLLIGVLGCTLIGITLPLWIGFLFGPEFAAATLPTVMLLVSALICIPGLMAASAVAAWGRPGLRSLGLVVTLVANAGSFVLLVPPFGVYGACWTSLISNVVLTSYMVSVACRLIKARPSDFLLPRPSDARVAVEEMGRLTRRLLPSRRRHDVRTTPTSKTAGRKRTE</sequence>
<keyword evidence="5 7" id="KW-0472">Membrane</keyword>
<feature type="region of interest" description="Disordered" evidence="6">
    <location>
        <begin position="381"/>
        <end position="404"/>
    </location>
</feature>
<evidence type="ECO:0000256" key="2">
    <source>
        <dbReference type="ARBA" id="ARBA00022475"/>
    </source>
</evidence>
<proteinExistence type="predicted"/>
<comment type="caution">
    <text evidence="8">The sequence shown here is derived from an EMBL/GenBank/DDBJ whole genome shotgun (WGS) entry which is preliminary data.</text>
</comment>
<dbReference type="InterPro" id="IPR002797">
    <property type="entry name" value="Polysacc_synth"/>
</dbReference>
<keyword evidence="9" id="KW-1185">Reference proteome</keyword>
<dbReference type="InterPro" id="IPR050833">
    <property type="entry name" value="Poly_Biosynth_Transport"/>
</dbReference>
<protein>
    <submittedName>
        <fullName evidence="8">O-antigen/teichoic acid export membrane protein</fullName>
    </submittedName>
</protein>
<feature type="transmembrane region" description="Helical" evidence="7">
    <location>
        <begin position="60"/>
        <end position="80"/>
    </location>
</feature>
<feature type="transmembrane region" description="Helical" evidence="7">
    <location>
        <begin position="30"/>
        <end position="48"/>
    </location>
</feature>
<evidence type="ECO:0000256" key="4">
    <source>
        <dbReference type="ARBA" id="ARBA00022989"/>
    </source>
</evidence>
<evidence type="ECO:0000256" key="5">
    <source>
        <dbReference type="ARBA" id="ARBA00023136"/>
    </source>
</evidence>
<gene>
    <name evidence="8" type="ORF">BKA19_3836</name>
</gene>
<dbReference type="Proteomes" id="UP000292507">
    <property type="component" value="Unassembled WGS sequence"/>
</dbReference>
<dbReference type="PANTHER" id="PTHR30250:SF11">
    <property type="entry name" value="O-ANTIGEN TRANSPORTER-RELATED"/>
    <property type="match status" value="1"/>
</dbReference>
<feature type="transmembrane region" description="Helical" evidence="7">
    <location>
        <begin position="273"/>
        <end position="296"/>
    </location>
</feature>
<dbReference type="PANTHER" id="PTHR30250">
    <property type="entry name" value="PST FAMILY PREDICTED COLANIC ACID TRANSPORTER"/>
    <property type="match status" value="1"/>
</dbReference>
<feature type="transmembrane region" description="Helical" evidence="7">
    <location>
        <begin position="167"/>
        <end position="188"/>
    </location>
</feature>
<evidence type="ECO:0000313" key="8">
    <source>
        <dbReference type="EMBL" id="RZU34082.1"/>
    </source>
</evidence>
<reference evidence="8 9" key="1">
    <citation type="submission" date="2019-02" db="EMBL/GenBank/DDBJ databases">
        <title>Sequencing the genomes of 1000 actinobacteria strains.</title>
        <authorList>
            <person name="Klenk H.-P."/>
        </authorList>
    </citation>
    <scope>NUCLEOTIDE SEQUENCE [LARGE SCALE GENOMIC DNA]</scope>
    <source>
        <strain evidence="8 9">DSM 44509</strain>
    </source>
</reference>
<feature type="transmembrane region" description="Helical" evidence="7">
    <location>
        <begin position="239"/>
        <end position="261"/>
    </location>
</feature>
<feature type="transmembrane region" description="Helical" evidence="7">
    <location>
        <begin position="194"/>
        <end position="218"/>
    </location>
</feature>
<comment type="subcellular location">
    <subcellularLocation>
        <location evidence="1">Cell membrane</location>
        <topology evidence="1">Multi-pass membrane protein</topology>
    </subcellularLocation>
</comment>
<evidence type="ECO:0000256" key="1">
    <source>
        <dbReference type="ARBA" id="ARBA00004651"/>
    </source>
</evidence>
<feature type="transmembrane region" description="Helical" evidence="7">
    <location>
        <begin position="110"/>
        <end position="138"/>
    </location>
</feature>
<name>A0A4Q7YA80_9ACTN</name>
<keyword evidence="2" id="KW-1003">Cell membrane</keyword>
<evidence type="ECO:0000313" key="9">
    <source>
        <dbReference type="Proteomes" id="UP000292507"/>
    </source>
</evidence>
<organism evidence="8 9">
    <name type="scientific">Blastococcus saxobsidens</name>
    <dbReference type="NCBI Taxonomy" id="138336"/>
    <lineage>
        <taxon>Bacteria</taxon>
        <taxon>Bacillati</taxon>
        <taxon>Actinomycetota</taxon>
        <taxon>Actinomycetes</taxon>
        <taxon>Geodermatophilales</taxon>
        <taxon>Geodermatophilaceae</taxon>
        <taxon>Blastococcus</taxon>
    </lineage>
</organism>
<feature type="transmembrane region" description="Helical" evidence="7">
    <location>
        <begin position="330"/>
        <end position="351"/>
    </location>
</feature>